<comment type="caution">
    <text evidence="10">The sequence shown here is derived from an EMBL/GenBank/DDBJ whole genome shotgun (WGS) entry which is preliminary data.</text>
</comment>
<feature type="transmembrane region" description="Helical" evidence="8">
    <location>
        <begin position="470"/>
        <end position="493"/>
    </location>
</feature>
<dbReference type="PROSITE" id="PS50850">
    <property type="entry name" value="MFS"/>
    <property type="match status" value="1"/>
</dbReference>
<feature type="transmembrane region" description="Helical" evidence="8">
    <location>
        <begin position="48"/>
        <end position="73"/>
    </location>
</feature>
<dbReference type="GO" id="GO:0022857">
    <property type="term" value="F:transmembrane transporter activity"/>
    <property type="evidence" value="ECO:0007669"/>
    <property type="project" value="InterPro"/>
</dbReference>
<proteinExistence type="predicted"/>
<keyword evidence="3 8" id="KW-0812">Transmembrane</keyword>
<dbReference type="InterPro" id="IPR020846">
    <property type="entry name" value="MFS_dom"/>
</dbReference>
<feature type="transmembrane region" description="Helical" evidence="8">
    <location>
        <begin position="302"/>
        <end position="322"/>
    </location>
</feature>
<evidence type="ECO:0000256" key="1">
    <source>
        <dbReference type="ARBA" id="ARBA00004651"/>
    </source>
</evidence>
<feature type="transmembrane region" description="Helical" evidence="8">
    <location>
        <begin position="235"/>
        <end position="253"/>
    </location>
</feature>
<keyword evidence="6" id="KW-0046">Antibiotic resistance</keyword>
<dbReference type="GO" id="GO:0005886">
    <property type="term" value="C:plasma membrane"/>
    <property type="evidence" value="ECO:0007669"/>
    <property type="project" value="UniProtKB-SubCell"/>
</dbReference>
<evidence type="ECO:0000256" key="5">
    <source>
        <dbReference type="ARBA" id="ARBA00023136"/>
    </source>
</evidence>
<organism evidence="10">
    <name type="scientific">Streptomyces sp. gb1(2016)</name>
    <dbReference type="NCBI Taxonomy" id="1828321"/>
    <lineage>
        <taxon>Bacteria</taxon>
        <taxon>Bacillati</taxon>
        <taxon>Actinomycetota</taxon>
        <taxon>Actinomycetes</taxon>
        <taxon>Kitasatosporales</taxon>
        <taxon>Streptomycetaceae</taxon>
        <taxon>Streptomyces</taxon>
    </lineage>
</organism>
<evidence type="ECO:0000256" key="6">
    <source>
        <dbReference type="ARBA" id="ARBA00023251"/>
    </source>
</evidence>
<dbReference type="PANTHER" id="PTHR42718">
    <property type="entry name" value="MAJOR FACILITATOR SUPERFAMILY MULTIDRUG TRANSPORTER MFSC"/>
    <property type="match status" value="1"/>
</dbReference>
<dbReference type="Pfam" id="PF07690">
    <property type="entry name" value="MFS_1"/>
    <property type="match status" value="1"/>
</dbReference>
<keyword evidence="2" id="KW-0813">Transport</keyword>
<protein>
    <submittedName>
        <fullName evidence="10">MFS transporter</fullName>
    </submittedName>
</protein>
<evidence type="ECO:0000256" key="8">
    <source>
        <dbReference type="SAM" id="Phobius"/>
    </source>
</evidence>
<dbReference type="AlphaFoldDB" id="A0A652KQ15"/>
<sequence>MPPRPDGCVGEHLCHHAKTSLDDTARRQEIRLVHPIGPSVPSPWRQRALVPVLVSLCMLVAVISSLGAPLIPTIAAVDHVSVSDAQWSLTVTMLVGAVATPTMGRLGDGPHRKKVILTGLGVVMAGSLLAALPLGFACLIVGRAMQGVGMGLVPLAIATARDSVPPQRARAALSTLSLTTAAGVGVGYPLTGLLAETLGMYAGFWFAVVATALAFAAAALVLPRTPPRPAHPMDVPGALLLAFGMGGLLFALTQGESWGWGSPRLLVLGAVSGLVLLGWVLHGLRTAHPLVDLRLVRDRTVFAAHLTTMMGGVGMYLLISLVTRYVQTPSSAGYGLGASVVVTGLILVPFSVGSLAAGRVVRILVRTQPPVRLLPVSCLLSLAALLTFVFAHGRLWEIFVTMALAGLGVGMNFAVTPGLVVASVPAHETGSAMSFNQVVKYIGYSAGSALSAMILQAATSSGQEIPPGSGYRTAGLTGCAVWAATALVGYVLIRTGMRGGSLRMPDTRPATAGAGADSEGLVPGAGAQR</sequence>
<dbReference type="InterPro" id="IPR036259">
    <property type="entry name" value="MFS_trans_sf"/>
</dbReference>
<dbReference type="PANTHER" id="PTHR42718:SF9">
    <property type="entry name" value="MAJOR FACILITATOR SUPERFAMILY MULTIDRUG TRANSPORTER MFSC"/>
    <property type="match status" value="1"/>
</dbReference>
<feature type="transmembrane region" description="Helical" evidence="8">
    <location>
        <begin position="438"/>
        <end position="458"/>
    </location>
</feature>
<feature type="transmembrane region" description="Helical" evidence="8">
    <location>
        <begin position="398"/>
        <end position="426"/>
    </location>
</feature>
<feature type="transmembrane region" description="Helical" evidence="8">
    <location>
        <begin position="334"/>
        <end position="361"/>
    </location>
</feature>
<reference evidence="10" key="1">
    <citation type="submission" date="2018-10" db="EMBL/GenBank/DDBJ databases">
        <authorList>
            <person name="Hariharan J."/>
            <person name="Choudoir M.J."/>
            <person name="Diebold P."/>
            <person name="Panke-Buisse K."/>
            <person name="Campbell A.N."/>
            <person name="Buckley D.H."/>
        </authorList>
    </citation>
    <scope>NUCLEOTIDE SEQUENCE</scope>
    <source>
        <strain evidence="10">Gb1</strain>
    </source>
</reference>
<keyword evidence="5 8" id="KW-0472">Membrane</keyword>
<gene>
    <name evidence="10" type="ORF">EAO74_36020</name>
</gene>
<dbReference type="EMBL" id="RDBM01000037">
    <property type="protein sequence ID" value="TXS25644.1"/>
    <property type="molecule type" value="Genomic_DNA"/>
</dbReference>
<comment type="subcellular location">
    <subcellularLocation>
        <location evidence="1">Cell membrane</location>
        <topology evidence="1">Multi-pass membrane protein</topology>
    </subcellularLocation>
</comment>
<name>A0A652KQ15_9ACTN</name>
<evidence type="ECO:0000256" key="3">
    <source>
        <dbReference type="ARBA" id="ARBA00022692"/>
    </source>
</evidence>
<evidence type="ECO:0000256" key="7">
    <source>
        <dbReference type="SAM" id="MobiDB-lite"/>
    </source>
</evidence>
<feature type="region of interest" description="Disordered" evidence="7">
    <location>
        <begin position="503"/>
        <end position="529"/>
    </location>
</feature>
<feature type="transmembrane region" description="Helical" evidence="8">
    <location>
        <begin position="265"/>
        <end position="281"/>
    </location>
</feature>
<feature type="transmembrane region" description="Helical" evidence="8">
    <location>
        <begin position="85"/>
        <end position="103"/>
    </location>
</feature>
<dbReference type="InterPro" id="IPR011701">
    <property type="entry name" value="MFS"/>
</dbReference>
<feature type="domain" description="Major facilitator superfamily (MFS) profile" evidence="9">
    <location>
        <begin position="48"/>
        <end position="497"/>
    </location>
</feature>
<feature type="transmembrane region" description="Helical" evidence="8">
    <location>
        <begin position="115"/>
        <end position="134"/>
    </location>
</feature>
<accession>A0A652KQ15</accession>
<evidence type="ECO:0000313" key="10">
    <source>
        <dbReference type="EMBL" id="TXS25644.1"/>
    </source>
</evidence>
<evidence type="ECO:0000256" key="4">
    <source>
        <dbReference type="ARBA" id="ARBA00022989"/>
    </source>
</evidence>
<dbReference type="Gene3D" id="1.20.1250.20">
    <property type="entry name" value="MFS general substrate transporter like domains"/>
    <property type="match status" value="1"/>
</dbReference>
<keyword evidence="4 8" id="KW-1133">Transmembrane helix</keyword>
<evidence type="ECO:0000256" key="2">
    <source>
        <dbReference type="ARBA" id="ARBA00022448"/>
    </source>
</evidence>
<feature type="transmembrane region" description="Helical" evidence="8">
    <location>
        <begin position="373"/>
        <end position="392"/>
    </location>
</feature>
<dbReference type="GO" id="GO:0046677">
    <property type="term" value="P:response to antibiotic"/>
    <property type="evidence" value="ECO:0007669"/>
    <property type="project" value="UniProtKB-KW"/>
</dbReference>
<feature type="transmembrane region" description="Helical" evidence="8">
    <location>
        <begin position="202"/>
        <end position="223"/>
    </location>
</feature>
<evidence type="ECO:0000259" key="9">
    <source>
        <dbReference type="PROSITE" id="PS50850"/>
    </source>
</evidence>
<dbReference type="SUPFAM" id="SSF103473">
    <property type="entry name" value="MFS general substrate transporter"/>
    <property type="match status" value="1"/>
</dbReference>